<gene>
    <name evidence="3" type="ORF">ACFSVM_12320</name>
</gene>
<dbReference type="Proteomes" id="UP001597540">
    <property type="component" value="Unassembled WGS sequence"/>
</dbReference>
<dbReference type="Pfam" id="PF12395">
    <property type="entry name" value="DUF3658"/>
    <property type="match status" value="1"/>
</dbReference>
<proteinExistence type="predicted"/>
<comment type="caution">
    <text evidence="3">The sequence shown here is derived from an EMBL/GenBank/DDBJ whole genome shotgun (WGS) entry which is preliminary data.</text>
</comment>
<name>A0ABW5SN71_9BACL</name>
<protein>
    <submittedName>
        <fullName evidence="3">DUF1835 domain-containing protein</fullName>
    </submittedName>
</protein>
<accession>A0ABW5SN71</accession>
<dbReference type="InterPro" id="IPR022123">
    <property type="entry name" value="DUF3658"/>
</dbReference>
<reference evidence="4" key="1">
    <citation type="journal article" date="2019" name="Int. J. Syst. Evol. Microbiol.">
        <title>The Global Catalogue of Microorganisms (GCM) 10K type strain sequencing project: providing services to taxonomists for standard genome sequencing and annotation.</title>
        <authorList>
            <consortium name="The Broad Institute Genomics Platform"/>
            <consortium name="The Broad Institute Genome Sequencing Center for Infectious Disease"/>
            <person name="Wu L."/>
            <person name="Ma J."/>
        </authorList>
    </citation>
    <scope>NUCLEOTIDE SEQUENCE [LARGE SCALE GENOMIC DNA]</scope>
    <source>
        <strain evidence="4">KCTC 33849</strain>
    </source>
</reference>
<dbReference type="RefSeq" id="WP_379262398.1">
    <property type="nucleotide sequence ID" value="NZ_JBHUMJ010000002.1"/>
</dbReference>
<dbReference type="InterPro" id="IPR014973">
    <property type="entry name" value="DUF1835"/>
</dbReference>
<feature type="domain" description="DUF3658" evidence="2">
    <location>
        <begin position="224"/>
        <end position="338"/>
    </location>
</feature>
<sequence>MDHYRLKQFVDWVLQQSDCSIGDSGSESEELGRRIKEMWRESLQESRIEKLTQQDTPRIYITSNLSTAGKLKFSLSKAGIRQEAMVYSLEDFYAVGPLCHIDQQQYETERYMWMMNHMGYDHYYSNGLHHIAAMKPILENIPDHKLITICAGSNAHDYIFSRLVLHLLRGVKAEIRILNPEEEYKRLLALNLLPVVDKELDHTVLHQLQTEDVSQLIQRIQGNLLSEENRARYASEWRDISGRSEMLRVLIEGKLLFLAEDAYDSVIMEVIHEQCNLLHRVEDKYIHNEEYVSAGLLIDPILERYPELMSAHLISYRFRSLIANKKLEFVGVPNETHQYYLRPAKV</sequence>
<evidence type="ECO:0000259" key="2">
    <source>
        <dbReference type="Pfam" id="PF12395"/>
    </source>
</evidence>
<feature type="domain" description="DUF1835" evidence="1">
    <location>
        <begin position="61"/>
        <end position="179"/>
    </location>
</feature>
<evidence type="ECO:0000313" key="3">
    <source>
        <dbReference type="EMBL" id="MFD2701253.1"/>
    </source>
</evidence>
<dbReference type="EMBL" id="JBHUMJ010000002">
    <property type="protein sequence ID" value="MFD2701253.1"/>
    <property type="molecule type" value="Genomic_DNA"/>
</dbReference>
<organism evidence="3 4">
    <name type="scientific">Paenibacillus shunpengii</name>
    <dbReference type="NCBI Taxonomy" id="2054424"/>
    <lineage>
        <taxon>Bacteria</taxon>
        <taxon>Bacillati</taxon>
        <taxon>Bacillota</taxon>
        <taxon>Bacilli</taxon>
        <taxon>Bacillales</taxon>
        <taxon>Paenibacillaceae</taxon>
        <taxon>Paenibacillus</taxon>
    </lineage>
</organism>
<evidence type="ECO:0000313" key="4">
    <source>
        <dbReference type="Proteomes" id="UP001597540"/>
    </source>
</evidence>
<evidence type="ECO:0000259" key="1">
    <source>
        <dbReference type="Pfam" id="PF08874"/>
    </source>
</evidence>
<dbReference type="Pfam" id="PF08874">
    <property type="entry name" value="DUF1835"/>
    <property type="match status" value="1"/>
</dbReference>
<keyword evidence="4" id="KW-1185">Reference proteome</keyword>